<evidence type="ECO:0000313" key="3">
    <source>
        <dbReference type="Proteomes" id="UP000326924"/>
    </source>
</evidence>
<name>A0A5J5F2P2_9PEZI</name>
<comment type="caution">
    <text evidence="2">The sequence shown here is derived from an EMBL/GenBank/DDBJ whole genome shotgun (WGS) entry which is preliminary data.</text>
</comment>
<feature type="compositionally biased region" description="Polar residues" evidence="1">
    <location>
        <begin position="29"/>
        <end position="62"/>
    </location>
</feature>
<evidence type="ECO:0000313" key="2">
    <source>
        <dbReference type="EMBL" id="KAA8910044.1"/>
    </source>
</evidence>
<proteinExistence type="predicted"/>
<gene>
    <name evidence="2" type="ORF">FN846DRAFT_576201</name>
</gene>
<reference evidence="2 3" key="1">
    <citation type="submission" date="2019-09" db="EMBL/GenBank/DDBJ databases">
        <title>Draft genome of the ectomycorrhizal ascomycete Sphaerosporella brunnea.</title>
        <authorList>
            <consortium name="DOE Joint Genome Institute"/>
            <person name="Benucci G.M."/>
            <person name="Marozzi G."/>
            <person name="Antonielli L."/>
            <person name="Sanchez S."/>
            <person name="Marco P."/>
            <person name="Wang X."/>
            <person name="Falini L.B."/>
            <person name="Barry K."/>
            <person name="Haridas S."/>
            <person name="Lipzen A."/>
            <person name="Labutti K."/>
            <person name="Grigoriev I.V."/>
            <person name="Murat C."/>
            <person name="Martin F."/>
            <person name="Albertini E."/>
            <person name="Donnini D."/>
            <person name="Bonito G."/>
        </authorList>
    </citation>
    <scope>NUCLEOTIDE SEQUENCE [LARGE SCALE GENOMIC DNA]</scope>
    <source>
        <strain evidence="2 3">Sb_GMNB300</strain>
    </source>
</reference>
<dbReference type="InParanoid" id="A0A5J5F2P2"/>
<dbReference type="Proteomes" id="UP000326924">
    <property type="component" value="Unassembled WGS sequence"/>
</dbReference>
<evidence type="ECO:0000256" key="1">
    <source>
        <dbReference type="SAM" id="MobiDB-lite"/>
    </source>
</evidence>
<dbReference type="AlphaFoldDB" id="A0A5J5F2P2"/>
<sequence length="189" mass="20613">MKYFEQSAWMPVFLPAWANTPTRAKVTTVTPGRSQARSQGHSQVSASQSNASREVQRENFSTAARPRPSRPNHAAGIVIGISEYIEYRIYNYTCVQSRTICYASPISFLPVAHFLPTRRPFPSYALPVSFSLSLPKNLNCSLDSGLNRLIGLGLLHGLVVMVVKMGSGGGRKILSLDFATCVGLAGTHL</sequence>
<accession>A0A5J5F2P2</accession>
<feature type="region of interest" description="Disordered" evidence="1">
    <location>
        <begin position="29"/>
        <end position="70"/>
    </location>
</feature>
<dbReference type="EMBL" id="VXIS01000051">
    <property type="protein sequence ID" value="KAA8910044.1"/>
    <property type="molecule type" value="Genomic_DNA"/>
</dbReference>
<keyword evidence="3" id="KW-1185">Reference proteome</keyword>
<protein>
    <submittedName>
        <fullName evidence="2">Uncharacterized protein</fullName>
    </submittedName>
</protein>
<organism evidence="2 3">
    <name type="scientific">Sphaerosporella brunnea</name>
    <dbReference type="NCBI Taxonomy" id="1250544"/>
    <lineage>
        <taxon>Eukaryota</taxon>
        <taxon>Fungi</taxon>
        <taxon>Dikarya</taxon>
        <taxon>Ascomycota</taxon>
        <taxon>Pezizomycotina</taxon>
        <taxon>Pezizomycetes</taxon>
        <taxon>Pezizales</taxon>
        <taxon>Pyronemataceae</taxon>
        <taxon>Sphaerosporella</taxon>
    </lineage>
</organism>